<sequence length="194" mass="20372">MWMQALLLLVCVLGFAGTEVCPVVTSGSVCKISLSPPCTFDLTDSPCDVLNITLEDSTNGSCIWRWKPDDSTNFQPASATSGPRFLSLDVSYVFEQANMELTIICRSSDAILGSIKFLLPAGKPTTQLVPQLTTKPPAAGPGKPTTPLVPQLTTKPPAGDSSLSSRGFSSTPSPPTGGAVPPPHLPPHIISELL</sequence>
<name>A0AA35W9S9_GEOBA</name>
<evidence type="ECO:0000256" key="2">
    <source>
        <dbReference type="SAM" id="SignalP"/>
    </source>
</evidence>
<accession>A0AA35W9S9</accession>
<dbReference type="Proteomes" id="UP001174909">
    <property type="component" value="Unassembled WGS sequence"/>
</dbReference>
<evidence type="ECO:0000256" key="1">
    <source>
        <dbReference type="SAM" id="MobiDB-lite"/>
    </source>
</evidence>
<comment type="caution">
    <text evidence="3">The sequence shown here is derived from an EMBL/GenBank/DDBJ whole genome shotgun (WGS) entry which is preliminary data.</text>
</comment>
<protein>
    <submittedName>
        <fullName evidence="3">Uncharacterized protein</fullName>
    </submittedName>
</protein>
<feature type="chain" id="PRO_5041236832" evidence="2">
    <location>
        <begin position="19"/>
        <end position="194"/>
    </location>
</feature>
<evidence type="ECO:0000313" key="3">
    <source>
        <dbReference type="EMBL" id="CAI8013403.1"/>
    </source>
</evidence>
<feature type="compositionally biased region" description="Low complexity" evidence="1">
    <location>
        <begin position="133"/>
        <end position="146"/>
    </location>
</feature>
<proteinExistence type="predicted"/>
<feature type="signal peptide" evidence="2">
    <location>
        <begin position="1"/>
        <end position="18"/>
    </location>
</feature>
<reference evidence="3" key="1">
    <citation type="submission" date="2023-03" db="EMBL/GenBank/DDBJ databases">
        <authorList>
            <person name="Steffen K."/>
            <person name="Cardenas P."/>
        </authorList>
    </citation>
    <scope>NUCLEOTIDE SEQUENCE</scope>
</reference>
<feature type="compositionally biased region" description="Pro residues" evidence="1">
    <location>
        <begin position="172"/>
        <end position="186"/>
    </location>
</feature>
<dbReference type="AlphaFoldDB" id="A0AA35W9S9"/>
<feature type="compositionally biased region" description="Low complexity" evidence="1">
    <location>
        <begin position="161"/>
        <end position="171"/>
    </location>
</feature>
<organism evidence="3 4">
    <name type="scientific">Geodia barretti</name>
    <name type="common">Barrett's horny sponge</name>
    <dbReference type="NCBI Taxonomy" id="519541"/>
    <lineage>
        <taxon>Eukaryota</taxon>
        <taxon>Metazoa</taxon>
        <taxon>Porifera</taxon>
        <taxon>Demospongiae</taxon>
        <taxon>Heteroscleromorpha</taxon>
        <taxon>Tetractinellida</taxon>
        <taxon>Astrophorina</taxon>
        <taxon>Geodiidae</taxon>
        <taxon>Geodia</taxon>
    </lineage>
</organism>
<dbReference type="EMBL" id="CASHTH010001258">
    <property type="protein sequence ID" value="CAI8013403.1"/>
    <property type="molecule type" value="Genomic_DNA"/>
</dbReference>
<evidence type="ECO:0000313" key="4">
    <source>
        <dbReference type="Proteomes" id="UP001174909"/>
    </source>
</evidence>
<feature type="region of interest" description="Disordered" evidence="1">
    <location>
        <begin position="128"/>
        <end position="194"/>
    </location>
</feature>
<keyword evidence="2" id="KW-0732">Signal</keyword>
<keyword evidence="4" id="KW-1185">Reference proteome</keyword>
<gene>
    <name evidence="3" type="ORF">GBAR_LOCUS8503</name>
</gene>